<comment type="caution">
    <text evidence="1">The sequence shown here is derived from an EMBL/GenBank/DDBJ whole genome shotgun (WGS) entry which is preliminary data.</text>
</comment>
<name>C0CUU1_9FIRM</name>
<gene>
    <name evidence="1" type="ORF">CLOSTASPAR_00630</name>
</gene>
<dbReference type="Proteomes" id="UP000004756">
    <property type="component" value="Unassembled WGS sequence"/>
</dbReference>
<sequence>MMEQRRLREPVNGSPQPFYGCFVRCPPEIAVVWRGKRIYNNKRLTGV</sequence>
<dbReference type="AlphaFoldDB" id="C0CUU1"/>
<keyword evidence="2" id="KW-1185">Reference proteome</keyword>
<dbReference type="EMBL" id="ACCJ01000030">
    <property type="protein sequence ID" value="EEG57140.1"/>
    <property type="molecule type" value="Genomic_DNA"/>
</dbReference>
<dbReference type="HOGENOM" id="CLU_3166267_0_0_9"/>
<protein>
    <submittedName>
        <fullName evidence="1">Uncharacterized protein</fullName>
    </submittedName>
</protein>
<accession>C0CUU1</accession>
<proteinExistence type="predicted"/>
<evidence type="ECO:0000313" key="1">
    <source>
        <dbReference type="EMBL" id="EEG57140.1"/>
    </source>
</evidence>
<organism evidence="1 2">
    <name type="scientific">[Clostridium] asparagiforme DSM 15981</name>
    <dbReference type="NCBI Taxonomy" id="518636"/>
    <lineage>
        <taxon>Bacteria</taxon>
        <taxon>Bacillati</taxon>
        <taxon>Bacillota</taxon>
        <taxon>Clostridia</taxon>
        <taxon>Lachnospirales</taxon>
        <taxon>Lachnospiraceae</taxon>
        <taxon>Enterocloster</taxon>
    </lineage>
</organism>
<evidence type="ECO:0000313" key="2">
    <source>
        <dbReference type="Proteomes" id="UP000004756"/>
    </source>
</evidence>
<reference evidence="1 2" key="1">
    <citation type="submission" date="2009-02" db="EMBL/GenBank/DDBJ databases">
        <title>Draft genome sequence of Clostridium asparagiforme (DSM 15981).</title>
        <authorList>
            <person name="Sudarsanam P."/>
            <person name="Ley R."/>
            <person name="Guruge J."/>
            <person name="Turnbaugh P.J."/>
            <person name="Mahowald M."/>
            <person name="Liep D."/>
            <person name="Gordon J."/>
        </authorList>
    </citation>
    <scope>NUCLEOTIDE SEQUENCE [LARGE SCALE GENOMIC DNA]</scope>
    <source>
        <strain evidence="1 2">DSM 15981</strain>
    </source>
</reference>